<proteinExistence type="predicted"/>
<comment type="caution">
    <text evidence="1">The sequence shown here is derived from an EMBL/GenBank/DDBJ whole genome shotgun (WGS) entry which is preliminary data.</text>
</comment>
<protein>
    <submittedName>
        <fullName evidence="1">Uncharacterized protein</fullName>
    </submittedName>
</protein>
<dbReference type="Proteomes" id="UP001211006">
    <property type="component" value="Unassembled WGS sequence"/>
</dbReference>
<evidence type="ECO:0000313" key="3">
    <source>
        <dbReference type="Proteomes" id="UP001211006"/>
    </source>
</evidence>
<dbReference type="EMBL" id="JAQLWV010000019">
    <property type="protein sequence ID" value="MDB7934017.1"/>
    <property type="molecule type" value="Genomic_DNA"/>
</dbReference>
<reference evidence="1" key="1">
    <citation type="submission" date="2023-01" db="EMBL/GenBank/DDBJ databases">
        <title>Human gut microbiome strain richness.</title>
        <authorList>
            <person name="Chen-Liaw A."/>
        </authorList>
    </citation>
    <scope>NUCLEOTIDE SEQUENCE</scope>
    <source>
        <strain evidence="2">1001287st1_F4_1001285I_161205</strain>
        <strain evidence="1">2225st1_A6_2225SCRN_200828</strain>
    </source>
</reference>
<gene>
    <name evidence="1" type="ORF">PND83_21950</name>
    <name evidence="2" type="ORF">PNE06_13125</name>
</gene>
<dbReference type="RefSeq" id="WP_262669935.1">
    <property type="nucleotide sequence ID" value="NZ_DAWDUS010000004.1"/>
</dbReference>
<sequence>MYGYLTSSGYKGLVCGRWMLFATDTEYYEYMREHEEERHAD</sequence>
<dbReference type="EMBL" id="JAQLWO010000039">
    <property type="protein sequence ID" value="MDB7908651.1"/>
    <property type="molecule type" value="Genomic_DNA"/>
</dbReference>
<evidence type="ECO:0000313" key="1">
    <source>
        <dbReference type="EMBL" id="MDB7908651.1"/>
    </source>
</evidence>
<dbReference type="Proteomes" id="UP001211173">
    <property type="component" value="Unassembled WGS sequence"/>
</dbReference>
<organism evidence="1 3">
    <name type="scientific">Flavonifractor plautii</name>
    <name type="common">Fusobacterium plautii</name>
    <dbReference type="NCBI Taxonomy" id="292800"/>
    <lineage>
        <taxon>Bacteria</taxon>
        <taxon>Bacillati</taxon>
        <taxon>Bacillota</taxon>
        <taxon>Clostridia</taxon>
        <taxon>Eubacteriales</taxon>
        <taxon>Oscillospiraceae</taxon>
        <taxon>Flavonifractor</taxon>
    </lineage>
</organism>
<evidence type="ECO:0000313" key="2">
    <source>
        <dbReference type="EMBL" id="MDB7934017.1"/>
    </source>
</evidence>
<dbReference type="AlphaFoldDB" id="A0AAW6C7Q0"/>
<accession>A0AAW6C7Q0</accession>
<name>A0AAW6C7Q0_FLAPL</name>